<evidence type="ECO:0000313" key="3">
    <source>
        <dbReference type="Proteomes" id="UP000567885"/>
    </source>
</evidence>
<dbReference type="Gene3D" id="3.50.50.60">
    <property type="entry name" value="FAD/NAD(P)-binding domain"/>
    <property type="match status" value="1"/>
</dbReference>
<reference evidence="2 3" key="1">
    <citation type="submission" date="2020-05" db="EMBL/GenBank/DDBJ databases">
        <title>Identification and distribution of gene clusters putatively required for synthesis of sphingolipid metabolism inhibitors in phylogenetically diverse species of the filamentous fungus Fusarium.</title>
        <authorList>
            <person name="Kim H.-S."/>
            <person name="Busman M."/>
            <person name="Brown D.W."/>
            <person name="Divon H."/>
            <person name="Uhlig S."/>
            <person name="Proctor R.H."/>
        </authorList>
    </citation>
    <scope>NUCLEOTIDE SEQUENCE [LARGE SCALE GENOMIC DNA]</scope>
    <source>
        <strain evidence="2 3">NRRL 20693</strain>
    </source>
</reference>
<name>A0A8H5TIB8_FUSHE</name>
<dbReference type="InterPro" id="IPR038732">
    <property type="entry name" value="HpyO/CreE_NAD-binding"/>
</dbReference>
<dbReference type="SUPFAM" id="SSF51905">
    <property type="entry name" value="FAD/NAD(P)-binding domain"/>
    <property type="match status" value="1"/>
</dbReference>
<dbReference type="EMBL" id="JAAGWQ010000065">
    <property type="protein sequence ID" value="KAF5671666.1"/>
    <property type="molecule type" value="Genomic_DNA"/>
</dbReference>
<dbReference type="PANTHER" id="PTHR40254">
    <property type="entry name" value="BLR0577 PROTEIN"/>
    <property type="match status" value="1"/>
</dbReference>
<dbReference type="InterPro" id="IPR036188">
    <property type="entry name" value="FAD/NAD-bd_sf"/>
</dbReference>
<gene>
    <name evidence="2" type="ORF">FHETE_4036</name>
</gene>
<dbReference type="AlphaFoldDB" id="A0A8H5TIB8"/>
<proteinExistence type="predicted"/>
<accession>A0A8H5TIB8</accession>
<sequence length="602" mass="68158">MSSTHFRIAIVGGGISGLASLHGLVEAIQSNVRPVSVTVFEPSGEVGPGLAYRTDQPYCWLLNHEANHLGTLNGGHDGFLNWMKAHRETLSQEYAQALERGWVPADAVDGLIKVDSDAYYPRSLFGRFLRYAFKSVKKEAQIKGIHVTVVKRAIHAMDEHSEGKIILHDDIGENYIFEQTVLCTGHTYSIPDPVLACRDTYVSNLYERKQRRSVITTPKSMDGPKNLGRVAVRGTGMSGNDAILWLLEQRELGLINFDEILMVSRRGLLRKTRTRIGDFQFKFLTMDSLEARVQAHGHVSLDWLLPQVRNEMESAYGVDTLDWEDIWNPRTADIGKHLEQSIRESTSGQVSPWRSVMNAFATVRQYIYEHMPDDDKLRFFQELASLFYSYQAPMPTVSAIRIHDAIKSGILKPEAGLSNIELDEVTGNYTLTFCTGKDGRPVLTHGRDHVVTEIATKRLVEVDYLIDAMGQTRNFQHLRNPYPQLFAAKLLRAYPWGGIQIDPNSRQLIKANGQRCDNVWQLGINSLGDIFITVNAPRGVADGLEIGRGMVKQLNNRQREHHLPLNKISVPATLRCLSEWWMEIKHTFLARRIRYTEVRIVS</sequence>
<protein>
    <submittedName>
        <fullName evidence="2">Hydroxyacylglutathione hydrolase</fullName>
    </submittedName>
</protein>
<comment type="caution">
    <text evidence="2">The sequence shown here is derived from an EMBL/GenBank/DDBJ whole genome shotgun (WGS) entry which is preliminary data.</text>
</comment>
<dbReference type="Proteomes" id="UP000567885">
    <property type="component" value="Unassembled WGS sequence"/>
</dbReference>
<dbReference type="GO" id="GO:0016787">
    <property type="term" value="F:hydrolase activity"/>
    <property type="evidence" value="ECO:0007669"/>
    <property type="project" value="UniProtKB-KW"/>
</dbReference>
<dbReference type="PANTHER" id="PTHR40254:SF1">
    <property type="entry name" value="BLR0577 PROTEIN"/>
    <property type="match status" value="1"/>
</dbReference>
<organism evidence="2 3">
    <name type="scientific">Fusarium heterosporum</name>
    <dbReference type="NCBI Taxonomy" id="42747"/>
    <lineage>
        <taxon>Eukaryota</taxon>
        <taxon>Fungi</taxon>
        <taxon>Dikarya</taxon>
        <taxon>Ascomycota</taxon>
        <taxon>Pezizomycotina</taxon>
        <taxon>Sordariomycetes</taxon>
        <taxon>Hypocreomycetidae</taxon>
        <taxon>Hypocreales</taxon>
        <taxon>Nectriaceae</taxon>
        <taxon>Fusarium</taxon>
        <taxon>Fusarium heterosporum species complex</taxon>
    </lineage>
</organism>
<keyword evidence="2" id="KW-0378">Hydrolase</keyword>
<keyword evidence="3" id="KW-1185">Reference proteome</keyword>
<evidence type="ECO:0000313" key="2">
    <source>
        <dbReference type="EMBL" id="KAF5671666.1"/>
    </source>
</evidence>
<dbReference type="Pfam" id="PF13454">
    <property type="entry name" value="NAD_binding_9"/>
    <property type="match status" value="1"/>
</dbReference>
<evidence type="ECO:0000259" key="1">
    <source>
        <dbReference type="Pfam" id="PF13454"/>
    </source>
</evidence>
<dbReference type="OrthoDB" id="5084692at2759"/>
<dbReference type="InterPro" id="IPR052189">
    <property type="entry name" value="L-asp_N-monooxygenase_NS-form"/>
</dbReference>
<feature type="domain" description="FAD-dependent urate hydroxylase HpyO/Asp monooxygenase CreE-like FAD/NAD(P)-binding" evidence="1">
    <location>
        <begin position="9"/>
        <end position="186"/>
    </location>
</feature>